<dbReference type="AlphaFoldDB" id="A0A239VTL9"/>
<comment type="subcellular location">
    <subcellularLocation>
        <location evidence="1">Membrane</location>
        <topology evidence="1">Multi-pass membrane protein</topology>
    </subcellularLocation>
</comment>
<evidence type="ECO:0000256" key="6">
    <source>
        <dbReference type="ARBA" id="ARBA00023136"/>
    </source>
</evidence>
<evidence type="ECO:0000313" key="9">
    <source>
        <dbReference type="EMBL" id="SNV25160.1"/>
    </source>
</evidence>
<keyword evidence="6 7" id="KW-0472">Membrane</keyword>
<evidence type="ECO:0000313" key="10">
    <source>
        <dbReference type="Proteomes" id="UP000242637"/>
    </source>
</evidence>
<keyword evidence="3 9" id="KW-0808">Transferase</keyword>
<evidence type="ECO:0000256" key="4">
    <source>
        <dbReference type="ARBA" id="ARBA00022692"/>
    </source>
</evidence>
<dbReference type="GeneID" id="69055813"/>
<sequence>MLLVRVCLYRPSTNLSLLHIERPAAARRSAILKGFMDCSLAALLLFLLSPLMVVIAVAIKISDPGPVFFRQQRVGVRGKFFWIFKFRTMVVDAEKRLEALEARSDGNGVLFKMKDDPRITKIGHFLRRYSLDELPQLINVLIGDMSLVGPRPPLAREVEQYEPDALRRLHVKPGMTGLWQVSGRSDLSWEESLRLDLRYVDNWSPMGDLHILFRTFSAVFTSSGAY</sequence>
<feature type="domain" description="Bacterial sugar transferase" evidence="8">
    <location>
        <begin position="33"/>
        <end position="220"/>
    </location>
</feature>
<proteinExistence type="inferred from homology"/>
<dbReference type="GO" id="GO:0016020">
    <property type="term" value="C:membrane"/>
    <property type="evidence" value="ECO:0007669"/>
    <property type="project" value="UniProtKB-SubCell"/>
</dbReference>
<protein>
    <submittedName>
        <fullName evidence="9">Putative colanic biosynthesis UDP-glucose lipid carrier transferase</fullName>
    </submittedName>
</protein>
<dbReference type="PANTHER" id="PTHR30576">
    <property type="entry name" value="COLANIC BIOSYNTHESIS UDP-GLUCOSE LIPID CARRIER TRANSFERASE"/>
    <property type="match status" value="1"/>
</dbReference>
<dbReference type="STRING" id="1121387.GCA_000429885_00562"/>
<reference evidence="9 10" key="1">
    <citation type="submission" date="2017-06" db="EMBL/GenBank/DDBJ databases">
        <authorList>
            <consortium name="Pathogen Informatics"/>
        </authorList>
    </citation>
    <scope>NUCLEOTIDE SEQUENCE [LARGE SCALE GENOMIC DNA]</scope>
    <source>
        <strain evidence="9 10">NCTC13039</strain>
    </source>
</reference>
<dbReference type="InterPro" id="IPR017475">
    <property type="entry name" value="EPS_sugar_tfrase"/>
</dbReference>
<dbReference type="Pfam" id="PF02397">
    <property type="entry name" value="Bac_transf"/>
    <property type="match status" value="1"/>
</dbReference>
<dbReference type="GO" id="GO:0016780">
    <property type="term" value="F:phosphotransferase activity, for other substituted phosphate groups"/>
    <property type="evidence" value="ECO:0007669"/>
    <property type="project" value="TreeGrafter"/>
</dbReference>
<dbReference type="RefSeq" id="WP_231935387.1">
    <property type="nucleotide sequence ID" value="NZ_LT906453.1"/>
</dbReference>
<keyword evidence="4 7" id="KW-0812">Transmembrane</keyword>
<dbReference type="KEGG" id="dco:SAMEA4475696_2195"/>
<dbReference type="EMBL" id="LT906453">
    <property type="protein sequence ID" value="SNV25160.1"/>
    <property type="molecule type" value="Genomic_DNA"/>
</dbReference>
<feature type="transmembrane region" description="Helical" evidence="7">
    <location>
        <begin position="38"/>
        <end position="59"/>
    </location>
</feature>
<evidence type="ECO:0000256" key="3">
    <source>
        <dbReference type="ARBA" id="ARBA00022679"/>
    </source>
</evidence>
<accession>A0A239VTL9</accession>
<dbReference type="NCBIfam" id="TIGR03025">
    <property type="entry name" value="EPS_sugtrans"/>
    <property type="match status" value="1"/>
</dbReference>
<evidence type="ECO:0000256" key="5">
    <source>
        <dbReference type="ARBA" id="ARBA00022989"/>
    </source>
</evidence>
<evidence type="ECO:0000256" key="1">
    <source>
        <dbReference type="ARBA" id="ARBA00004141"/>
    </source>
</evidence>
<comment type="similarity">
    <text evidence="2">Belongs to the bacterial sugar transferase family.</text>
</comment>
<evidence type="ECO:0000256" key="7">
    <source>
        <dbReference type="SAM" id="Phobius"/>
    </source>
</evidence>
<dbReference type="InterPro" id="IPR003362">
    <property type="entry name" value="Bact_transf"/>
</dbReference>
<evidence type="ECO:0000259" key="8">
    <source>
        <dbReference type="Pfam" id="PF02397"/>
    </source>
</evidence>
<dbReference type="PANTHER" id="PTHR30576:SF10">
    <property type="entry name" value="SLL5057 PROTEIN"/>
    <property type="match status" value="1"/>
</dbReference>
<organism evidence="9 10">
    <name type="scientific">Dermatophilus congolensis</name>
    <dbReference type="NCBI Taxonomy" id="1863"/>
    <lineage>
        <taxon>Bacteria</taxon>
        <taxon>Bacillati</taxon>
        <taxon>Actinomycetota</taxon>
        <taxon>Actinomycetes</taxon>
        <taxon>Micrococcales</taxon>
        <taxon>Dermatophilaceae</taxon>
        <taxon>Dermatophilus</taxon>
    </lineage>
</organism>
<gene>
    <name evidence="9" type="primary">wcaJ_2</name>
    <name evidence="9" type="ORF">SAMEA4475696_02195</name>
</gene>
<keyword evidence="5 7" id="KW-1133">Transmembrane helix</keyword>
<dbReference type="Proteomes" id="UP000242637">
    <property type="component" value="Chromosome 1"/>
</dbReference>
<evidence type="ECO:0000256" key="2">
    <source>
        <dbReference type="ARBA" id="ARBA00006464"/>
    </source>
</evidence>
<keyword evidence="10" id="KW-1185">Reference proteome</keyword>
<name>A0A239VTL9_9MICO</name>